<comment type="caution">
    <text evidence="1">The sequence shown here is derived from an EMBL/GenBank/DDBJ whole genome shotgun (WGS) entry which is preliminary data.</text>
</comment>
<proteinExistence type="predicted"/>
<dbReference type="EMBL" id="LJZV01000032">
    <property type="protein sequence ID" value="KZD87329.1"/>
    <property type="molecule type" value="Genomic_DNA"/>
</dbReference>
<evidence type="ECO:0000313" key="1">
    <source>
        <dbReference type="EMBL" id="KZD87329.1"/>
    </source>
</evidence>
<organism evidence="1 2">
    <name type="scientific">Bacillus subtilis</name>
    <dbReference type="NCBI Taxonomy" id="1423"/>
    <lineage>
        <taxon>Bacteria</taxon>
        <taxon>Bacillati</taxon>
        <taxon>Bacillota</taxon>
        <taxon>Bacilli</taxon>
        <taxon>Bacillales</taxon>
        <taxon>Bacillaceae</taxon>
        <taxon>Bacillus</taxon>
    </lineage>
</organism>
<sequence length="77" mass="8866">MSNLVPRANGQKITYAEIEQFPEKPTELFKGEFVFMESEKRAILLTYIANFGLEYLVRVLPSESIKELKGLLMKIDV</sequence>
<dbReference type="AlphaFoldDB" id="A0AAP1DX75"/>
<accession>A0AAP1DX75</accession>
<gene>
    <name evidence="1" type="ORF">B4122_4553</name>
</gene>
<reference evidence="1 2" key="1">
    <citation type="submission" date="2015-09" db="EMBL/GenBank/DDBJ databases">
        <title>Spore heat resistance.</title>
        <authorList>
            <person name="Boekhorst J."/>
            <person name="Berendsen E.M."/>
            <person name="Wells-Bennik M.H."/>
            <person name="Kuipers O.P."/>
        </authorList>
    </citation>
    <scope>NUCLEOTIDE SEQUENCE [LARGE SCALE GENOMIC DNA]</scope>
    <source>
        <strain evidence="1 2">B4122</strain>
    </source>
</reference>
<dbReference type="Proteomes" id="UP000076442">
    <property type="component" value="Unassembled WGS sequence"/>
</dbReference>
<dbReference type="RefSeq" id="WP_042977390.1">
    <property type="nucleotide sequence ID" value="NZ_JXHR01000028.1"/>
</dbReference>
<protein>
    <submittedName>
        <fullName evidence="1">Uncharacterized protein</fullName>
    </submittedName>
</protein>
<evidence type="ECO:0000313" key="2">
    <source>
        <dbReference type="Proteomes" id="UP000076442"/>
    </source>
</evidence>
<name>A0AAP1DX75_BACIU</name>